<proteinExistence type="predicted"/>
<organism evidence="2 3">
    <name type="scientific">Vitis vinifera</name>
    <name type="common">Grape</name>
    <dbReference type="NCBI Taxonomy" id="29760"/>
    <lineage>
        <taxon>Eukaryota</taxon>
        <taxon>Viridiplantae</taxon>
        <taxon>Streptophyta</taxon>
        <taxon>Embryophyta</taxon>
        <taxon>Tracheophyta</taxon>
        <taxon>Spermatophyta</taxon>
        <taxon>Magnoliopsida</taxon>
        <taxon>eudicotyledons</taxon>
        <taxon>Gunneridae</taxon>
        <taxon>Pentapetalae</taxon>
        <taxon>rosids</taxon>
        <taxon>Vitales</taxon>
        <taxon>Vitaceae</taxon>
        <taxon>Viteae</taxon>
        <taxon>Vitis</taxon>
    </lineage>
</organism>
<gene>
    <name evidence="2" type="ORF">CK203_116547</name>
</gene>
<feature type="region of interest" description="Disordered" evidence="1">
    <location>
        <begin position="1"/>
        <end position="22"/>
    </location>
</feature>
<evidence type="ECO:0000313" key="3">
    <source>
        <dbReference type="Proteomes" id="UP000288805"/>
    </source>
</evidence>
<reference evidence="2 3" key="1">
    <citation type="journal article" date="2018" name="PLoS Genet.">
        <title>Population sequencing reveals clonal diversity and ancestral inbreeding in the grapevine cultivar Chardonnay.</title>
        <authorList>
            <person name="Roach M.J."/>
            <person name="Johnson D.L."/>
            <person name="Bohlmann J."/>
            <person name="van Vuuren H.J."/>
            <person name="Jones S.J."/>
            <person name="Pretorius I.S."/>
            <person name="Schmidt S.A."/>
            <person name="Borneman A.R."/>
        </authorList>
    </citation>
    <scope>NUCLEOTIDE SEQUENCE [LARGE SCALE GENOMIC DNA]</scope>
    <source>
        <strain evidence="3">cv. Chardonnay</strain>
        <tissue evidence="2">Leaf</tissue>
    </source>
</reference>
<dbReference type="AlphaFoldDB" id="A0A438C430"/>
<accession>A0A438C430</accession>
<feature type="compositionally biased region" description="Polar residues" evidence="1">
    <location>
        <begin position="7"/>
        <end position="18"/>
    </location>
</feature>
<comment type="caution">
    <text evidence="2">The sequence shown here is derived from an EMBL/GenBank/DDBJ whole genome shotgun (WGS) entry which is preliminary data.</text>
</comment>
<evidence type="ECO:0000256" key="1">
    <source>
        <dbReference type="SAM" id="MobiDB-lite"/>
    </source>
</evidence>
<dbReference type="Proteomes" id="UP000288805">
    <property type="component" value="Unassembled WGS sequence"/>
</dbReference>
<evidence type="ECO:0000313" key="2">
    <source>
        <dbReference type="EMBL" id="RVW18010.1"/>
    </source>
</evidence>
<protein>
    <submittedName>
        <fullName evidence="2">Uncharacterized protein</fullName>
    </submittedName>
</protein>
<sequence>MARGGVASTNGRPQQSGRKNTRVRHLRLEHSVSVLFEREFWLHFHIPDSIPIQLTNDEAMSSANLPSNMIVLDMLFQLDFYLLEVLFIYTVKMSKKERFGLFSHILSLQLVTDLPDSCKGWAKGHVLVSGPWSGSSEGPDKVRLEEWERKRQERTLRQASVAGCPSSSSVVHPPTEKRKESIARPVQRVITTKKQHILENNSHEFHIF</sequence>
<name>A0A438C430_VITVI</name>
<dbReference type="EMBL" id="QGNW01002561">
    <property type="protein sequence ID" value="RVW18010.1"/>
    <property type="molecule type" value="Genomic_DNA"/>
</dbReference>